<keyword evidence="3" id="KW-1185">Reference proteome</keyword>
<dbReference type="AlphaFoldDB" id="A0A2Z7BLH6"/>
<reference evidence="2 3" key="1">
    <citation type="journal article" date="2015" name="Proc. Natl. Acad. Sci. U.S.A.">
        <title>The resurrection genome of Boea hygrometrica: A blueprint for survival of dehydration.</title>
        <authorList>
            <person name="Xiao L."/>
            <person name="Yang G."/>
            <person name="Zhang L."/>
            <person name="Yang X."/>
            <person name="Zhao S."/>
            <person name="Ji Z."/>
            <person name="Zhou Q."/>
            <person name="Hu M."/>
            <person name="Wang Y."/>
            <person name="Chen M."/>
            <person name="Xu Y."/>
            <person name="Jin H."/>
            <person name="Xiao X."/>
            <person name="Hu G."/>
            <person name="Bao F."/>
            <person name="Hu Y."/>
            <person name="Wan P."/>
            <person name="Li L."/>
            <person name="Deng X."/>
            <person name="Kuang T."/>
            <person name="Xiang C."/>
            <person name="Zhu J.K."/>
            <person name="Oliver M.J."/>
            <person name="He Y."/>
        </authorList>
    </citation>
    <scope>NUCLEOTIDE SEQUENCE [LARGE SCALE GENOMIC DNA]</scope>
    <source>
        <strain evidence="3">cv. XS01</strain>
    </source>
</reference>
<dbReference type="OrthoDB" id="690994at2759"/>
<evidence type="ECO:0000313" key="3">
    <source>
        <dbReference type="Proteomes" id="UP000250235"/>
    </source>
</evidence>
<dbReference type="PANTHER" id="PTHR35704">
    <property type="entry name" value="OS02G0254600 PROTEIN"/>
    <property type="match status" value="1"/>
</dbReference>
<dbReference type="PANTHER" id="PTHR35704:SF1">
    <property type="entry name" value="OS02G0254600 PROTEIN"/>
    <property type="match status" value="1"/>
</dbReference>
<evidence type="ECO:0000313" key="2">
    <source>
        <dbReference type="EMBL" id="KZV35184.1"/>
    </source>
</evidence>
<accession>A0A2Z7BLH6</accession>
<gene>
    <name evidence="2" type="ORF">F511_08996</name>
</gene>
<evidence type="ECO:0000256" key="1">
    <source>
        <dbReference type="SAM" id="MobiDB-lite"/>
    </source>
</evidence>
<sequence length="95" mass="11057">MGNCIHSCKKTPQKEKKPYEKEPNSDENEGKKSGKTRVKIILTKDELDWLLAEVKNTGGKRLEDVLSEIQRSRENGLVWRPRLDSIVEEMQEEME</sequence>
<feature type="region of interest" description="Disordered" evidence="1">
    <location>
        <begin position="1"/>
        <end position="35"/>
    </location>
</feature>
<dbReference type="Proteomes" id="UP000250235">
    <property type="component" value="Unassembled WGS sequence"/>
</dbReference>
<protein>
    <submittedName>
        <fullName evidence="2">Uncharacterized protein</fullName>
    </submittedName>
</protein>
<name>A0A2Z7BLH6_9LAMI</name>
<organism evidence="2 3">
    <name type="scientific">Dorcoceras hygrometricum</name>
    <dbReference type="NCBI Taxonomy" id="472368"/>
    <lineage>
        <taxon>Eukaryota</taxon>
        <taxon>Viridiplantae</taxon>
        <taxon>Streptophyta</taxon>
        <taxon>Embryophyta</taxon>
        <taxon>Tracheophyta</taxon>
        <taxon>Spermatophyta</taxon>
        <taxon>Magnoliopsida</taxon>
        <taxon>eudicotyledons</taxon>
        <taxon>Gunneridae</taxon>
        <taxon>Pentapetalae</taxon>
        <taxon>asterids</taxon>
        <taxon>lamiids</taxon>
        <taxon>Lamiales</taxon>
        <taxon>Gesneriaceae</taxon>
        <taxon>Didymocarpoideae</taxon>
        <taxon>Trichosporeae</taxon>
        <taxon>Loxocarpinae</taxon>
        <taxon>Dorcoceras</taxon>
    </lineage>
</organism>
<proteinExistence type="predicted"/>
<dbReference type="EMBL" id="KV004986">
    <property type="protein sequence ID" value="KZV35184.1"/>
    <property type="molecule type" value="Genomic_DNA"/>
</dbReference>
<feature type="compositionally biased region" description="Basic and acidic residues" evidence="1">
    <location>
        <begin position="12"/>
        <end position="32"/>
    </location>
</feature>